<evidence type="ECO:0000259" key="2">
    <source>
        <dbReference type="PROSITE" id="PS50112"/>
    </source>
</evidence>
<feature type="transmembrane region" description="Helical" evidence="1">
    <location>
        <begin position="56"/>
        <end position="75"/>
    </location>
</feature>
<keyword evidence="1" id="KW-0812">Transmembrane</keyword>
<feature type="transmembrane region" description="Helical" evidence="1">
    <location>
        <begin position="195"/>
        <end position="217"/>
    </location>
</feature>
<feature type="transmembrane region" description="Helical" evidence="1">
    <location>
        <begin position="262"/>
        <end position="282"/>
    </location>
</feature>
<feature type="transmembrane region" description="Helical" evidence="1">
    <location>
        <begin position="110"/>
        <end position="132"/>
    </location>
</feature>
<dbReference type="Pfam" id="PF25474">
    <property type="entry name" value="TPR_TmcB"/>
    <property type="match status" value="1"/>
</dbReference>
<dbReference type="AlphaFoldDB" id="A0AAU9JMZ4"/>
<keyword evidence="1" id="KW-1133">Transmembrane helix</keyword>
<sequence>MLELNEEGDEISGYKQNLWKIKEEKSIKNSIFELYSRLYYKKNYDEKNIFRQKVEIVLNSTVWCFQIMSLLWIPSLPVKGWSETMVIWEAIGYFKLDNACLELGLVSECFFISILSTFIISLVIMILVFMIYRSYNIPEFTFRIVKLFFYLWTLFLIIPSMELLTIFLKYNFWPQKYVSEYKNNNEIGKFEISTLYQILVAFTMIINFPLFIFHTEFSGEIRHFMSCKKINAKAHSKIDKNTAIFTYFSPVIYAIFAKDYIVYLQIFISIISSLLAIETLMYLPYFSLYSNCIVILKIFIVAFVAFSFLLGYLADNSLAISLIAILLGPLLGAFIVRLVSNLLNKTNIPGSLSGIISQYDLEKAFRSALCKNDTENKDQIVYMFEAFFIKNILNRGKLQIIWITNYCFYTLRDESLAKIKLSKARSIFDWDLEINYQEYLCNQNILIACLGENTQFSNYFQKLNMIKREDKKMCLNSLKFLNEMVSPNPDLNKLKRHLSVVSDKILLLNKEYSQLTAKYPNMRESLSLYASYTRNIIYDVEKSTLLDYKLKSLDKFIDTSMNDSKDFSYFNENNAILMFSTEEENFGYCFFGNEKAAEIFKLPLSEIIGNNVLNFIHPHYRNEVKKVASSYIWSTSSSEINFVEGFFWHAPSAGLLECVGKIAITSMNTLFVGLIVFKLKPVNHQIAWLTENREICCYTDNFPKMIKKSYINLAGCNISNLFSDLKEDLQLFIPYHLSNLEKETVIIIGYYNFYTMKMPYAILTSDYEEIKKWKNEAFSQEIHLQNLQESNSLCLISSRENTLFNFESQNQEDIYIDSKMNLYQSNDECYSDASNKLLSEKGDDQDKPNKSEYPVHDKYTDSIKKSSRSTNILHIAFGLTVIYN</sequence>
<evidence type="ECO:0000313" key="4">
    <source>
        <dbReference type="Proteomes" id="UP001162131"/>
    </source>
</evidence>
<feature type="domain" description="PAS" evidence="2">
    <location>
        <begin position="587"/>
        <end position="635"/>
    </location>
</feature>
<proteinExistence type="predicted"/>
<comment type="caution">
    <text evidence="3">The sequence shown here is derived from an EMBL/GenBank/DDBJ whole genome shotgun (WGS) entry which is preliminary data.</text>
</comment>
<protein>
    <recommendedName>
        <fullName evidence="2">PAS domain-containing protein</fullName>
    </recommendedName>
</protein>
<feature type="transmembrane region" description="Helical" evidence="1">
    <location>
        <begin position="144"/>
        <end position="168"/>
    </location>
</feature>
<dbReference type="EMBL" id="CAJZBQ010000047">
    <property type="protein sequence ID" value="CAG9329236.1"/>
    <property type="molecule type" value="Genomic_DNA"/>
</dbReference>
<reference evidence="3" key="1">
    <citation type="submission" date="2021-09" db="EMBL/GenBank/DDBJ databases">
        <authorList>
            <consortium name="AG Swart"/>
            <person name="Singh M."/>
            <person name="Singh A."/>
            <person name="Seah K."/>
            <person name="Emmerich C."/>
        </authorList>
    </citation>
    <scope>NUCLEOTIDE SEQUENCE</scope>
    <source>
        <strain evidence="3">ATCC30299</strain>
    </source>
</reference>
<accession>A0AAU9JMZ4</accession>
<dbReference type="Proteomes" id="UP001162131">
    <property type="component" value="Unassembled WGS sequence"/>
</dbReference>
<dbReference type="InterPro" id="IPR057352">
    <property type="entry name" value="TPR_TmcB/C"/>
</dbReference>
<organism evidence="3 4">
    <name type="scientific">Blepharisma stoltei</name>
    <dbReference type="NCBI Taxonomy" id="1481888"/>
    <lineage>
        <taxon>Eukaryota</taxon>
        <taxon>Sar</taxon>
        <taxon>Alveolata</taxon>
        <taxon>Ciliophora</taxon>
        <taxon>Postciliodesmatophora</taxon>
        <taxon>Heterotrichea</taxon>
        <taxon>Heterotrichida</taxon>
        <taxon>Blepharismidae</taxon>
        <taxon>Blepharisma</taxon>
    </lineage>
</organism>
<evidence type="ECO:0000313" key="3">
    <source>
        <dbReference type="EMBL" id="CAG9329236.1"/>
    </source>
</evidence>
<gene>
    <name evidence="3" type="ORF">BSTOLATCC_MIC48062</name>
</gene>
<keyword evidence="4" id="KW-1185">Reference proteome</keyword>
<dbReference type="PROSITE" id="PS50112">
    <property type="entry name" value="PAS"/>
    <property type="match status" value="1"/>
</dbReference>
<keyword evidence="1" id="KW-0472">Membrane</keyword>
<dbReference type="InterPro" id="IPR000014">
    <property type="entry name" value="PAS"/>
</dbReference>
<evidence type="ECO:0000256" key="1">
    <source>
        <dbReference type="SAM" id="Phobius"/>
    </source>
</evidence>
<feature type="transmembrane region" description="Helical" evidence="1">
    <location>
        <begin position="319"/>
        <end position="339"/>
    </location>
</feature>
<name>A0AAU9JMZ4_9CILI</name>
<feature type="transmembrane region" description="Helical" evidence="1">
    <location>
        <begin position="294"/>
        <end position="313"/>
    </location>
</feature>